<dbReference type="OrthoDB" id="9995605at2759"/>
<keyword evidence="10" id="KW-0809">Transit peptide</keyword>
<comment type="caution">
    <text evidence="18">The sequence shown here is derived from an EMBL/GenBank/DDBJ whole genome shotgun (WGS) entry which is preliminary data.</text>
</comment>
<evidence type="ECO:0000256" key="4">
    <source>
        <dbReference type="ARBA" id="ARBA00011533"/>
    </source>
</evidence>
<dbReference type="AlphaFoldDB" id="A0A811K6H0"/>
<comment type="similarity">
    <text evidence="3">Belongs to the complex I NDUFB5 subunit family.</text>
</comment>
<keyword evidence="12 17" id="KW-1133">Transmembrane helix</keyword>
<evidence type="ECO:0000256" key="13">
    <source>
        <dbReference type="ARBA" id="ARBA00023128"/>
    </source>
</evidence>
<dbReference type="Proteomes" id="UP000614601">
    <property type="component" value="Unassembled WGS sequence"/>
</dbReference>
<dbReference type="Proteomes" id="UP000783686">
    <property type="component" value="Unassembled WGS sequence"/>
</dbReference>
<evidence type="ECO:0000256" key="6">
    <source>
        <dbReference type="ARBA" id="ARBA00022448"/>
    </source>
</evidence>
<evidence type="ECO:0000256" key="9">
    <source>
        <dbReference type="ARBA" id="ARBA00022792"/>
    </source>
</evidence>
<evidence type="ECO:0000256" key="11">
    <source>
        <dbReference type="ARBA" id="ARBA00022982"/>
    </source>
</evidence>
<comment type="function">
    <text evidence="1">Accessory subunit of the mitochondrial membrane respiratory chain NADH dehydrogenase (Complex I), that is believed not to be involved in catalysis. Complex I functions in the transfer of electrons from NADH to the respiratory chain. The immediate electron acceptor for the enzyme is believed to be ubiquinone.</text>
</comment>
<keyword evidence="9" id="KW-0999">Mitochondrion inner membrane</keyword>
<keyword evidence="19" id="KW-1185">Reference proteome</keyword>
<keyword evidence="6" id="KW-0813">Transport</keyword>
<evidence type="ECO:0000313" key="18">
    <source>
        <dbReference type="EMBL" id="CAD5211366.1"/>
    </source>
</evidence>
<evidence type="ECO:0000256" key="8">
    <source>
        <dbReference type="ARBA" id="ARBA00022692"/>
    </source>
</evidence>
<gene>
    <name evidence="18" type="ORF">BOKJ2_LOCUS3658</name>
</gene>
<dbReference type="InterPro" id="IPR019173">
    <property type="entry name" value="NADH_UbQ_OxRdtase_B5_su"/>
</dbReference>
<dbReference type="EMBL" id="CAJFDH010000002">
    <property type="protein sequence ID" value="CAD5211366.1"/>
    <property type="molecule type" value="Genomic_DNA"/>
</dbReference>
<evidence type="ECO:0000256" key="10">
    <source>
        <dbReference type="ARBA" id="ARBA00022946"/>
    </source>
</evidence>
<keyword evidence="11" id="KW-0249">Electron transport</keyword>
<evidence type="ECO:0000313" key="19">
    <source>
        <dbReference type="Proteomes" id="UP000614601"/>
    </source>
</evidence>
<name>A0A811K6H0_9BILA</name>
<evidence type="ECO:0000256" key="16">
    <source>
        <dbReference type="ARBA" id="ARBA00032550"/>
    </source>
</evidence>
<dbReference type="Pfam" id="PF09781">
    <property type="entry name" value="NDUF_B5"/>
    <property type="match status" value="1"/>
</dbReference>
<evidence type="ECO:0000256" key="5">
    <source>
        <dbReference type="ARBA" id="ARBA00015175"/>
    </source>
</evidence>
<evidence type="ECO:0000256" key="17">
    <source>
        <dbReference type="SAM" id="Phobius"/>
    </source>
</evidence>
<evidence type="ECO:0000256" key="15">
    <source>
        <dbReference type="ARBA" id="ARBA00032395"/>
    </source>
</evidence>
<keyword evidence="7" id="KW-0679">Respiratory chain</keyword>
<keyword evidence="8 17" id="KW-0812">Transmembrane</keyword>
<evidence type="ECO:0000256" key="3">
    <source>
        <dbReference type="ARBA" id="ARBA00007152"/>
    </source>
</evidence>
<comment type="subcellular location">
    <subcellularLocation>
        <location evidence="2">Mitochondrion inner membrane</location>
        <topology evidence="2">Single-pass membrane protein</topology>
    </subcellularLocation>
</comment>
<evidence type="ECO:0000256" key="12">
    <source>
        <dbReference type="ARBA" id="ARBA00022989"/>
    </source>
</evidence>
<reference evidence="18" key="1">
    <citation type="submission" date="2020-09" db="EMBL/GenBank/DDBJ databases">
        <authorList>
            <person name="Kikuchi T."/>
        </authorList>
    </citation>
    <scope>NUCLEOTIDE SEQUENCE</scope>
    <source>
        <strain evidence="18">SH1</strain>
    </source>
</reference>
<dbReference type="EMBL" id="CAJFCW020000002">
    <property type="protein sequence ID" value="CAG9093298.1"/>
    <property type="molecule type" value="Genomic_DNA"/>
</dbReference>
<dbReference type="PANTHER" id="PTHR13178">
    <property type="entry name" value="NADH-UBIQUINONE OXIDOREDUCTASE SGDH SUBUNIT"/>
    <property type="match status" value="1"/>
</dbReference>
<protein>
    <recommendedName>
        <fullName evidence="5">NADH dehydrogenase [ubiquinone] 1 beta subcomplex subunit 5, mitochondrial</fullName>
    </recommendedName>
    <alternativeName>
        <fullName evidence="16">Complex I-SGDH</fullName>
    </alternativeName>
    <alternativeName>
        <fullName evidence="15">NADH-ubiquinone oxidoreductase SGDH subunit</fullName>
    </alternativeName>
</protein>
<keyword evidence="13" id="KW-0496">Mitochondrion</keyword>
<dbReference type="GO" id="GO:0005743">
    <property type="term" value="C:mitochondrial inner membrane"/>
    <property type="evidence" value="ECO:0007669"/>
    <property type="project" value="UniProtKB-SubCell"/>
</dbReference>
<proteinExistence type="inferred from homology"/>
<sequence length="175" mass="21479">MARVTLTNLRPQQLQRMALRQSHADLFRRRAGQMLINRFKDIAHFYLVGVGILPCAIIVLVSHLIFGPRCELKDYPEDHHPHFWQFERTPLRQFYAKYFGHSDVEQYERNMAYVERQNIISRWRRYEERVKHLEGERWDYKGFYYEPVSAHWIDYTRHQAEQFRNSYEKHGHYSF</sequence>
<feature type="transmembrane region" description="Helical" evidence="17">
    <location>
        <begin position="43"/>
        <end position="66"/>
    </location>
</feature>
<keyword evidence="14 17" id="KW-0472">Membrane</keyword>
<organism evidence="18 19">
    <name type="scientific">Bursaphelenchus okinawaensis</name>
    <dbReference type="NCBI Taxonomy" id="465554"/>
    <lineage>
        <taxon>Eukaryota</taxon>
        <taxon>Metazoa</taxon>
        <taxon>Ecdysozoa</taxon>
        <taxon>Nematoda</taxon>
        <taxon>Chromadorea</taxon>
        <taxon>Rhabditida</taxon>
        <taxon>Tylenchina</taxon>
        <taxon>Tylenchomorpha</taxon>
        <taxon>Aphelenchoidea</taxon>
        <taxon>Aphelenchoididae</taxon>
        <taxon>Bursaphelenchus</taxon>
    </lineage>
</organism>
<evidence type="ECO:0000256" key="7">
    <source>
        <dbReference type="ARBA" id="ARBA00022660"/>
    </source>
</evidence>
<evidence type="ECO:0000256" key="14">
    <source>
        <dbReference type="ARBA" id="ARBA00023136"/>
    </source>
</evidence>
<comment type="subunit">
    <text evidence="4">Complex I is composed of 45 different subunits.</text>
</comment>
<dbReference type="PANTHER" id="PTHR13178:SF0">
    <property type="entry name" value="NADH DEHYDROGENASE [UBIQUINONE] 1 BETA SUBCOMPLEX SUBUNIT 5, MITOCHONDRIAL"/>
    <property type="match status" value="1"/>
</dbReference>
<evidence type="ECO:0000256" key="1">
    <source>
        <dbReference type="ARBA" id="ARBA00003195"/>
    </source>
</evidence>
<evidence type="ECO:0000256" key="2">
    <source>
        <dbReference type="ARBA" id="ARBA00004434"/>
    </source>
</evidence>
<accession>A0A811K6H0</accession>